<keyword evidence="2" id="KW-0012">Acyltransferase</keyword>
<dbReference type="PROSITE" id="PS51186">
    <property type="entry name" value="GNAT"/>
    <property type="match status" value="1"/>
</dbReference>
<evidence type="ECO:0000259" key="1">
    <source>
        <dbReference type="PROSITE" id="PS51186"/>
    </source>
</evidence>
<dbReference type="InterPro" id="IPR027365">
    <property type="entry name" value="GNAT_acetyltra_YdfB-like"/>
</dbReference>
<dbReference type="EMBL" id="JAUEMJ010000002">
    <property type="protein sequence ID" value="MDN3239685.1"/>
    <property type="molecule type" value="Genomic_DNA"/>
</dbReference>
<dbReference type="SUPFAM" id="SSF55729">
    <property type="entry name" value="Acyl-CoA N-acyltransferases (Nat)"/>
    <property type="match status" value="1"/>
</dbReference>
<dbReference type="GO" id="GO:0016746">
    <property type="term" value="F:acyltransferase activity"/>
    <property type="evidence" value="ECO:0007669"/>
    <property type="project" value="UniProtKB-KW"/>
</dbReference>
<sequence length="249" mass="26447">MFDDSLIAQARSLWQTLAVVPVAFPSGSGVQVVASPESQMCPPSWVGIVVLGNSAIVTVPTEHAVEPVQHALSRIATESLTRPADLKTVLPVKAVLGPATLAYVSRDSLVPAQPDVAVEWIAPEHPELQAFLESVGGEDADESGIGEITSQAFVVRELGRIVAAAGYQQWPAATAHLCVLTAESVRGRGLARRVAAAAVDHALTARLLPQWRARPATSRRVARALGFWEMGTQLSVDLDLARLLESDLS</sequence>
<dbReference type="InterPro" id="IPR016181">
    <property type="entry name" value="Acyl_CoA_acyltransferase"/>
</dbReference>
<evidence type="ECO:0000313" key="3">
    <source>
        <dbReference type="Proteomes" id="UP001171902"/>
    </source>
</evidence>
<dbReference type="RefSeq" id="WP_289956608.1">
    <property type="nucleotide sequence ID" value="NZ_JAUEMJ010000002.1"/>
</dbReference>
<gene>
    <name evidence="2" type="ORF">QWI33_08115</name>
</gene>
<dbReference type="Pfam" id="PF12746">
    <property type="entry name" value="GNAT_acetyltran"/>
    <property type="match status" value="1"/>
</dbReference>
<accession>A0ABT7YM67</accession>
<name>A0ABT7YM67_9ACTN</name>
<keyword evidence="2" id="KW-0808">Transferase</keyword>
<dbReference type="InterPro" id="IPR000182">
    <property type="entry name" value="GNAT_dom"/>
</dbReference>
<evidence type="ECO:0000313" key="2">
    <source>
        <dbReference type="EMBL" id="MDN3239685.1"/>
    </source>
</evidence>
<keyword evidence="3" id="KW-1185">Reference proteome</keyword>
<dbReference type="Gene3D" id="3.40.630.30">
    <property type="match status" value="1"/>
</dbReference>
<dbReference type="Proteomes" id="UP001171902">
    <property type="component" value="Unassembled WGS sequence"/>
</dbReference>
<comment type="caution">
    <text evidence="2">The sequence shown here is derived from an EMBL/GenBank/DDBJ whole genome shotgun (WGS) entry which is preliminary data.</text>
</comment>
<feature type="domain" description="N-acetyltransferase" evidence="1">
    <location>
        <begin position="99"/>
        <end position="249"/>
    </location>
</feature>
<organism evidence="2 3">
    <name type="scientific">Glycomyces tritici</name>
    <dbReference type="NCBI Taxonomy" id="2665176"/>
    <lineage>
        <taxon>Bacteria</taxon>
        <taxon>Bacillati</taxon>
        <taxon>Actinomycetota</taxon>
        <taxon>Actinomycetes</taxon>
        <taxon>Glycomycetales</taxon>
        <taxon>Glycomycetaceae</taxon>
        <taxon>Glycomyces</taxon>
    </lineage>
</organism>
<reference evidence="2" key="1">
    <citation type="submission" date="2023-06" db="EMBL/GenBank/DDBJ databases">
        <title>Gycomyces niveus sp.nov., a novel actinomycete isolated from soil in Shouguang.</title>
        <authorList>
            <person name="Yang X."/>
            <person name="Zhao J."/>
        </authorList>
    </citation>
    <scope>NUCLEOTIDE SEQUENCE</scope>
    <source>
        <strain evidence="2">NEAU C2</strain>
    </source>
</reference>
<protein>
    <submittedName>
        <fullName evidence="2">GNAT family N-acetyltransferase</fullName>
        <ecNumber evidence="2">2.3.1.-</ecNumber>
    </submittedName>
</protein>
<dbReference type="EC" id="2.3.1.-" evidence="2"/>
<proteinExistence type="predicted"/>